<dbReference type="AlphaFoldDB" id="A0A6D2JHS1"/>
<protein>
    <recommendedName>
        <fullName evidence="2">PGG domain-containing protein</fullName>
    </recommendedName>
</protein>
<dbReference type="OrthoDB" id="1652385at2759"/>
<keyword evidence="4" id="KW-1185">Reference proteome</keyword>
<name>A0A6D2JHS1_9BRAS</name>
<dbReference type="GO" id="GO:0016020">
    <property type="term" value="C:membrane"/>
    <property type="evidence" value="ECO:0007669"/>
    <property type="project" value="TreeGrafter"/>
</dbReference>
<feature type="domain" description="PGG" evidence="2">
    <location>
        <begin position="1"/>
        <end position="90"/>
    </location>
</feature>
<dbReference type="Proteomes" id="UP000467841">
    <property type="component" value="Unassembled WGS sequence"/>
</dbReference>
<evidence type="ECO:0000313" key="3">
    <source>
        <dbReference type="EMBL" id="CAA7036398.1"/>
    </source>
</evidence>
<accession>A0A6D2JHS1</accession>
<keyword evidence="1" id="KW-1133">Transmembrane helix</keyword>
<dbReference type="PANTHER" id="PTHR24177">
    <property type="entry name" value="CASKIN"/>
    <property type="match status" value="1"/>
</dbReference>
<dbReference type="PANTHER" id="PTHR24177:SF365">
    <property type="entry name" value="ANKYRIN REPEAT-CONTAINING PROTEIN NPR4-LIKE ISOFORM X1"/>
    <property type="match status" value="1"/>
</dbReference>
<organism evidence="3 4">
    <name type="scientific">Microthlaspi erraticum</name>
    <dbReference type="NCBI Taxonomy" id="1685480"/>
    <lineage>
        <taxon>Eukaryota</taxon>
        <taxon>Viridiplantae</taxon>
        <taxon>Streptophyta</taxon>
        <taxon>Embryophyta</taxon>
        <taxon>Tracheophyta</taxon>
        <taxon>Spermatophyta</taxon>
        <taxon>Magnoliopsida</taxon>
        <taxon>eudicotyledons</taxon>
        <taxon>Gunneridae</taxon>
        <taxon>Pentapetalae</taxon>
        <taxon>rosids</taxon>
        <taxon>malvids</taxon>
        <taxon>Brassicales</taxon>
        <taxon>Brassicaceae</taxon>
        <taxon>Coluteocarpeae</taxon>
        <taxon>Microthlaspi</taxon>
    </lineage>
</organism>
<keyword evidence="1" id="KW-0812">Transmembrane</keyword>
<comment type="caution">
    <text evidence="3">The sequence shown here is derived from an EMBL/GenBank/DDBJ whole genome shotgun (WGS) entry which is preliminary data.</text>
</comment>
<gene>
    <name evidence="3" type="ORF">MERR_LOCUS23633</name>
</gene>
<dbReference type="EMBL" id="CACVBM020001163">
    <property type="protein sequence ID" value="CAA7036398.1"/>
    <property type="molecule type" value="Genomic_DNA"/>
</dbReference>
<evidence type="ECO:0000256" key="1">
    <source>
        <dbReference type="SAM" id="Phobius"/>
    </source>
</evidence>
<evidence type="ECO:0000259" key="2">
    <source>
        <dbReference type="Pfam" id="PF13962"/>
    </source>
</evidence>
<dbReference type="Pfam" id="PF13962">
    <property type="entry name" value="PGG"/>
    <property type="match status" value="1"/>
</dbReference>
<feature type="transmembrane region" description="Helical" evidence="1">
    <location>
        <begin position="36"/>
        <end position="58"/>
    </location>
</feature>
<feature type="transmembrane region" description="Helical" evidence="1">
    <location>
        <begin position="78"/>
        <end position="98"/>
    </location>
</feature>
<dbReference type="InterPro" id="IPR026961">
    <property type="entry name" value="PGG_dom"/>
</dbReference>
<reference evidence="3" key="1">
    <citation type="submission" date="2020-01" db="EMBL/GenBank/DDBJ databases">
        <authorList>
            <person name="Mishra B."/>
        </authorList>
    </citation>
    <scope>NUCLEOTIDE SEQUENCE [LARGE SCALE GENOMIC DNA]</scope>
</reference>
<sequence>MIVTTLITTVIFASIFTVPGGSDEKGLPTFGNQHLFTAFILSAGLGLSTSLASLLTFLSVITSRYKEEDFRVSLPRKLMIGLVTLYLSFDTLNVGHFYHDWP</sequence>
<proteinExistence type="predicted"/>
<evidence type="ECO:0000313" key="4">
    <source>
        <dbReference type="Proteomes" id="UP000467841"/>
    </source>
</evidence>
<keyword evidence="1" id="KW-0472">Membrane</keyword>